<feature type="compositionally biased region" description="Low complexity" evidence="2">
    <location>
        <begin position="123"/>
        <end position="143"/>
    </location>
</feature>
<dbReference type="Gene3D" id="1.10.418.10">
    <property type="entry name" value="Calponin-like domain"/>
    <property type="match status" value="1"/>
</dbReference>
<dbReference type="SUPFAM" id="SSF47576">
    <property type="entry name" value="Calponin-homology domain, CH-domain"/>
    <property type="match status" value="1"/>
</dbReference>
<proteinExistence type="predicted"/>
<evidence type="ECO:0000313" key="5">
    <source>
        <dbReference type="EMBL" id="CAI5760254.1"/>
    </source>
</evidence>
<dbReference type="InterPro" id="IPR001715">
    <property type="entry name" value="CH_dom"/>
</dbReference>
<reference evidence="5" key="1">
    <citation type="submission" date="2022-12" db="EMBL/GenBank/DDBJ databases">
        <authorList>
            <person name="Brejova B."/>
        </authorList>
    </citation>
    <scope>NUCLEOTIDE SEQUENCE</scope>
</reference>
<dbReference type="InterPro" id="IPR001936">
    <property type="entry name" value="RasGAP_dom"/>
</dbReference>
<dbReference type="Gene3D" id="1.10.506.10">
    <property type="entry name" value="GTPase Activation - p120gap, domain 1"/>
    <property type="match status" value="1"/>
</dbReference>
<dbReference type="InterPro" id="IPR008936">
    <property type="entry name" value="Rho_GTPase_activation_prot"/>
</dbReference>
<evidence type="ECO:0000313" key="6">
    <source>
        <dbReference type="Proteomes" id="UP001152885"/>
    </source>
</evidence>
<evidence type="ECO:0000259" key="4">
    <source>
        <dbReference type="PROSITE" id="PS50021"/>
    </source>
</evidence>
<dbReference type="CDD" id="cd21206">
    <property type="entry name" value="CH_IQGAP"/>
    <property type="match status" value="1"/>
</dbReference>
<keyword evidence="6" id="KW-1185">Reference proteome</keyword>
<dbReference type="Proteomes" id="UP001152885">
    <property type="component" value="Unassembled WGS sequence"/>
</dbReference>
<dbReference type="EMBL" id="CANTUO010000006">
    <property type="protein sequence ID" value="CAI5760254.1"/>
    <property type="molecule type" value="Genomic_DNA"/>
</dbReference>
<feature type="domain" description="Calponin-homology (CH)" evidence="4">
    <location>
        <begin position="149"/>
        <end position="256"/>
    </location>
</feature>
<feature type="coiled-coil region" evidence="1">
    <location>
        <begin position="763"/>
        <end position="840"/>
    </location>
</feature>
<dbReference type="InterPro" id="IPR000593">
    <property type="entry name" value="RasGAP_C"/>
</dbReference>
<keyword evidence="1" id="KW-0175">Coiled coil</keyword>
<gene>
    <name evidence="5" type="ORF">CANVERA_P4764</name>
</gene>
<dbReference type="PANTHER" id="PTHR14149">
    <property type="entry name" value="RAS GTPASE-ACTIVATING PROTEIN WITH IQ MOTIF"/>
    <property type="match status" value="1"/>
</dbReference>
<protein>
    <submittedName>
        <fullName evidence="5">Uncharacterized protein</fullName>
    </submittedName>
</protein>
<dbReference type="SUPFAM" id="SSF48350">
    <property type="entry name" value="GTPase activation domain, GAP"/>
    <property type="match status" value="1"/>
</dbReference>
<dbReference type="InterPro" id="IPR036872">
    <property type="entry name" value="CH_dom_sf"/>
</dbReference>
<dbReference type="GO" id="GO:0110085">
    <property type="term" value="C:mitotic actomyosin contractile ring"/>
    <property type="evidence" value="ECO:0007669"/>
    <property type="project" value="TreeGrafter"/>
</dbReference>
<accession>A0A9W4TZX0</accession>
<evidence type="ECO:0000256" key="2">
    <source>
        <dbReference type="SAM" id="MobiDB-lite"/>
    </source>
</evidence>
<dbReference type="GO" id="GO:1903479">
    <property type="term" value="P:mitotic actomyosin contractile ring assembly actin filament organization"/>
    <property type="evidence" value="ECO:0007669"/>
    <property type="project" value="TreeGrafter"/>
</dbReference>
<dbReference type="GO" id="GO:0051015">
    <property type="term" value="F:actin filament binding"/>
    <property type="evidence" value="ECO:0007669"/>
    <property type="project" value="TreeGrafter"/>
</dbReference>
<evidence type="ECO:0000256" key="1">
    <source>
        <dbReference type="SAM" id="Coils"/>
    </source>
</evidence>
<dbReference type="SUPFAM" id="SSF143885">
    <property type="entry name" value="RGC domain-like"/>
    <property type="match status" value="1"/>
</dbReference>
<dbReference type="PANTHER" id="PTHR14149:SF14">
    <property type="entry name" value="CALPONIN-HOMOLOGY (CH) DOMAIN-CONTAINING PROTEIN"/>
    <property type="match status" value="1"/>
</dbReference>
<evidence type="ECO:0000259" key="3">
    <source>
        <dbReference type="PROSITE" id="PS50018"/>
    </source>
</evidence>
<feature type="domain" description="Ras-GAP" evidence="3">
    <location>
        <begin position="940"/>
        <end position="1102"/>
    </location>
</feature>
<feature type="region of interest" description="Disordered" evidence="2">
    <location>
        <begin position="102"/>
        <end position="143"/>
    </location>
</feature>
<comment type="caution">
    <text evidence="5">The sequence shown here is derived from an EMBL/GenBank/DDBJ whole genome shotgun (WGS) entry which is preliminary data.</text>
</comment>
<dbReference type="PROSITE" id="PS50018">
    <property type="entry name" value="RAS_GTPASE_ACTIV_2"/>
    <property type="match status" value="1"/>
</dbReference>
<dbReference type="Pfam" id="PF00616">
    <property type="entry name" value="RasGAP"/>
    <property type="match status" value="1"/>
</dbReference>
<dbReference type="Pfam" id="PF03836">
    <property type="entry name" value="RasGAP_C"/>
    <property type="match status" value="1"/>
</dbReference>
<dbReference type="GO" id="GO:0005516">
    <property type="term" value="F:calmodulin binding"/>
    <property type="evidence" value="ECO:0007669"/>
    <property type="project" value="TreeGrafter"/>
</dbReference>
<dbReference type="PROSITE" id="PS50096">
    <property type="entry name" value="IQ"/>
    <property type="match status" value="2"/>
</dbReference>
<dbReference type="OrthoDB" id="775356at2759"/>
<dbReference type="SMART" id="SM00033">
    <property type="entry name" value="CH"/>
    <property type="match status" value="1"/>
</dbReference>
<name>A0A9W4TZX0_9ASCO</name>
<dbReference type="Pfam" id="PF00307">
    <property type="entry name" value="CH"/>
    <property type="match status" value="1"/>
</dbReference>
<dbReference type="PROSITE" id="PS50021">
    <property type="entry name" value="CH"/>
    <property type="match status" value="1"/>
</dbReference>
<sequence>MPISDITSQYLNSLEKDNTGFSLNNNNNISPIKPNHKDNKDLDELARQLNISPTKQSQSSPLVVNKNVSNLFRTKFESPSATISSFKSSENHPSWANRNYKDVLNKSPTKTPLKQIKKPILDSPSSNSKPFFSSPSKSTSKHSPGYEYLCRIESIKNWLQQVLNEEIIQSSSELIKYIRNGIHLAKLSNVILPNKRNVFLNDSNLQFKHTENINRFFQLLDYLNMPDLFRFELTDLYDAKNVPKVWFCLHALSYILNKQDPQKYPKMLNLVDKLNFEDDDIRTADRALIGAPLPNFSSADSNEENDLDTNYMNKVTESSPIKFSPINKQTSMDNHFEEKQSEKKSVKFEIKSPIDTSFKIKSPNIETDANYQNSDYYTPELDYHVINIIKVQSLARGVNCRYSMFVKKILIKSYVEEFNVLFSVIRSNLSKSKTVHKHGNELRFYDYEIVELQSLIRKKLAIDKLPKEEFEENKIVKFQSILRGKIFRDRNESIKKGLSNSISTIVDFQSMSRMKLVYKKINKLISHKHKILPSIIQLQSISRSKLYLKFSISAQIEEKPIIQIQSIIRRNFVIQELNNKHLRTRSQKRKFIELQAIARGGISRTRLCNNVLINLIYEDDLLNELFAKVRGNKLRKETNQKKDSLKSLESSSILPVQTLFRGVLTRFHKEITLDDLYDQIDSIIKLQSITRGHIIRLRQHDYKQYYLKNVDLVIKAQSIIKRTLIQNAYKQLTTTTNPTLSVIRKFAYLLSNSESDFNKEMELTKLKDKIIEKSKINEDLECQIEQLDIKLGLLDKNKITIEEFVKPKKIKLNSNSIGNVKTLERLNKSARARIEIYQSLFYILQTNSIYFKRLYSSLSYSDKESKFNRDLFSSITTLFPIENGSINNHSREEFFYIKFVLDLMDLDARQSILLGDLTKVQKTYWIDYLYHFNNLTFQRQHLKKIVGKFVSSVIDDENLDFESDPTIINADVISREIKIHGSSTGNSNLSPQEAIQIPQVSNKFINNLISLREKANDLIYILQKCHIPIHVRILCKSAYDLSCRYFPDKSKLQHLAVSGVIFIKHYINLIFNHPENYGYKKEYPKCEDNLKHLSRVMLQIFSMKLFNDNFLKPLNDYITNSTETIKLFIIDLINISDVDSVYELSEYNDILNHEKPKLLMKINNMINLEKITVSNADIIAPYQHDPILKYVTDLESLNSSPSDFISLTDLSQLVLILNPQTHEDNLNDAKNKSLFTIAKRSLLYIIRVQEDGDDLLELLISGIKPEHEEKFKRIVAQEREEEDKKNPYYKQSIGDLTKLSYHELKKICLENLLKLESMGELTRKNSFQTLLNQTSVDIKTKDIQRSNRIQELKNYEQVIKKLTEKEKFLKKQLADYNSHIDMILTELTKKPKDKRVFFNIIPVFSKQYFYHRELRKRNRLPKFGSYKYSSKKLTDMKILIDYNFKGAFSSSKLEFMFSCHQIGKFTIEVANNSINIPGASNVISLDDLLNLQYENRVKFELFDGLATFDSNNFMAFIFSKFYDIKKH</sequence>
<organism evidence="5 6">
    <name type="scientific">Candida verbasci</name>
    <dbReference type="NCBI Taxonomy" id="1227364"/>
    <lineage>
        <taxon>Eukaryota</taxon>
        <taxon>Fungi</taxon>
        <taxon>Dikarya</taxon>
        <taxon>Ascomycota</taxon>
        <taxon>Saccharomycotina</taxon>
        <taxon>Pichiomycetes</taxon>
        <taxon>Debaryomycetaceae</taxon>
        <taxon>Candida/Lodderomyces clade</taxon>
        <taxon>Candida</taxon>
    </lineage>
</organism>
<dbReference type="GO" id="GO:0005096">
    <property type="term" value="F:GTPase activator activity"/>
    <property type="evidence" value="ECO:0007669"/>
    <property type="project" value="TreeGrafter"/>
</dbReference>
<feature type="coiled-coil region" evidence="1">
    <location>
        <begin position="1345"/>
        <end position="1379"/>
    </location>
</feature>
<dbReference type="CDD" id="cd12206">
    <property type="entry name" value="RasGAP_IQGAP_related"/>
    <property type="match status" value="1"/>
</dbReference>